<name>A0MDX8_ARATH</name>
<reference evidence="1" key="1">
    <citation type="submission" date="2006-05" db="EMBL/GenBank/DDBJ databases">
        <title>Simultaneous high-throughput recombinational cloning of open reading frames in closed and open configurations.</title>
        <authorList>
            <person name="Underwood B.A."/>
            <person name="Vanderhaeghen R."/>
            <person name="Whitford R."/>
            <person name="Town C.D."/>
            <person name="Hilson P."/>
        </authorList>
    </citation>
    <scope>NUCLEOTIDE SEQUENCE</scope>
</reference>
<dbReference type="EMBL" id="DQ652744">
    <property type="protein sequence ID" value="ABK28081.1"/>
    <property type="molecule type" value="Genomic_DNA"/>
</dbReference>
<accession>A0MDX8</accession>
<dbReference type="AlphaFoldDB" id="A0MDX8"/>
<sequence>MREERSIKIIILASDTCWRRVPYLSTRQESSAAVFTLLNTAVSDQPPPISAMGRLFLPADLHSNQKKHRNHLPDG</sequence>
<evidence type="ECO:0000313" key="1">
    <source>
        <dbReference type="EMBL" id="ABK28081.1"/>
    </source>
</evidence>
<feature type="non-terminal residue" evidence="1">
    <location>
        <position position="75"/>
    </location>
</feature>
<organism evidence="1">
    <name type="scientific">Arabidopsis thaliana</name>
    <name type="common">Mouse-ear cress</name>
    <dbReference type="NCBI Taxonomy" id="3702"/>
    <lineage>
        <taxon>Eukaryota</taxon>
        <taxon>Viridiplantae</taxon>
        <taxon>Streptophyta</taxon>
        <taxon>Embryophyta</taxon>
        <taxon>Tracheophyta</taxon>
        <taxon>Spermatophyta</taxon>
        <taxon>Magnoliopsida</taxon>
        <taxon>eudicotyledons</taxon>
        <taxon>Gunneridae</taxon>
        <taxon>Pentapetalae</taxon>
        <taxon>rosids</taxon>
        <taxon>malvids</taxon>
        <taxon>Brassicales</taxon>
        <taxon>Brassicaceae</taxon>
        <taxon>Camelineae</taxon>
        <taxon>Arabidopsis</taxon>
    </lineage>
</organism>
<protein>
    <submittedName>
        <fullName evidence="1">Uncharacterized protein</fullName>
    </submittedName>
</protein>
<proteinExistence type="predicted"/>